<comment type="caution">
    <text evidence="5">The sequence shown here is derived from an EMBL/GenBank/DDBJ whole genome shotgun (WGS) entry which is preliminary data.</text>
</comment>
<sequence>MATHNNVLTKAVAGRLCKAMGIRMVANPLIVQLAANAGFDALFIDLEHSTLSLADASAIACAGLLSGLTPFVRVPHQCGVGFVQQALDSGAMGIVFPHVHSAADARAAVQTCKFPPLGIRSMWGQQPALGMRVTAVGRIVEVCNASASSVIVMVEEAASVEHIDAIAAVEGVDVLLVGCLDLSTDMGAPGKFETRSFRAALEKVSAACRRAGKVMGLAGIYNNREMHEWAINTLGVRFMLCQQDSNLLAAAAIDCAASVAKIERDRMRLLG</sequence>
<dbReference type="Proteomes" id="UP001302676">
    <property type="component" value="Unassembled WGS sequence"/>
</dbReference>
<dbReference type="EMBL" id="MU853627">
    <property type="protein sequence ID" value="KAK4140594.1"/>
    <property type="molecule type" value="Genomic_DNA"/>
</dbReference>
<keyword evidence="5" id="KW-0808">Transferase</keyword>
<dbReference type="GO" id="GO:0005737">
    <property type="term" value="C:cytoplasm"/>
    <property type="evidence" value="ECO:0007669"/>
    <property type="project" value="TreeGrafter"/>
</dbReference>
<keyword evidence="5" id="KW-0418">Kinase</keyword>
<dbReference type="InterPro" id="IPR015813">
    <property type="entry name" value="Pyrv/PenolPyrv_kinase-like_dom"/>
</dbReference>
<dbReference type="GO" id="GO:0046872">
    <property type="term" value="F:metal ion binding"/>
    <property type="evidence" value="ECO:0007669"/>
    <property type="project" value="UniProtKB-KW"/>
</dbReference>
<protein>
    <submittedName>
        <fullName evidence="5">Pyruvate/Phosphoenolpyruvate kinase-like domain-containing protein</fullName>
    </submittedName>
</protein>
<dbReference type="AlphaFoldDB" id="A0AAN6UX04"/>
<keyword evidence="5" id="KW-0670">Pyruvate</keyword>
<dbReference type="GO" id="GO:0016301">
    <property type="term" value="F:kinase activity"/>
    <property type="evidence" value="ECO:0007669"/>
    <property type="project" value="UniProtKB-KW"/>
</dbReference>
<organism evidence="5 6">
    <name type="scientific">Dichotomopilus funicola</name>
    <dbReference type="NCBI Taxonomy" id="1934379"/>
    <lineage>
        <taxon>Eukaryota</taxon>
        <taxon>Fungi</taxon>
        <taxon>Dikarya</taxon>
        <taxon>Ascomycota</taxon>
        <taxon>Pezizomycotina</taxon>
        <taxon>Sordariomycetes</taxon>
        <taxon>Sordariomycetidae</taxon>
        <taxon>Sordariales</taxon>
        <taxon>Chaetomiaceae</taxon>
        <taxon>Dichotomopilus</taxon>
    </lineage>
</organism>
<keyword evidence="6" id="KW-1185">Reference proteome</keyword>
<reference evidence="5" key="2">
    <citation type="submission" date="2023-05" db="EMBL/GenBank/DDBJ databases">
        <authorList>
            <consortium name="Lawrence Berkeley National Laboratory"/>
            <person name="Steindorff A."/>
            <person name="Hensen N."/>
            <person name="Bonometti L."/>
            <person name="Westerberg I."/>
            <person name="Brannstrom I.O."/>
            <person name="Guillou S."/>
            <person name="Cros-Aarteil S."/>
            <person name="Calhoun S."/>
            <person name="Haridas S."/>
            <person name="Kuo A."/>
            <person name="Mondo S."/>
            <person name="Pangilinan J."/>
            <person name="Riley R."/>
            <person name="Labutti K."/>
            <person name="Andreopoulos B."/>
            <person name="Lipzen A."/>
            <person name="Chen C."/>
            <person name="Yanf M."/>
            <person name="Daum C."/>
            <person name="Ng V."/>
            <person name="Clum A."/>
            <person name="Ohm R."/>
            <person name="Martin F."/>
            <person name="Silar P."/>
            <person name="Natvig D."/>
            <person name="Lalanne C."/>
            <person name="Gautier V."/>
            <person name="Ament-Velasquez S.L."/>
            <person name="Kruys A."/>
            <person name="Hutchinson M.I."/>
            <person name="Powell A.J."/>
            <person name="Barry K."/>
            <person name="Miller A.N."/>
            <person name="Grigoriev I.V."/>
            <person name="Debuchy R."/>
            <person name="Gladieux P."/>
            <person name="Thoren M.H."/>
            <person name="Johannesson H."/>
        </authorList>
    </citation>
    <scope>NUCLEOTIDE SEQUENCE</scope>
    <source>
        <strain evidence="5">CBS 141.50</strain>
    </source>
</reference>
<evidence type="ECO:0000256" key="3">
    <source>
        <dbReference type="ARBA" id="ARBA00023239"/>
    </source>
</evidence>
<accession>A0AAN6UX04</accession>
<evidence type="ECO:0000313" key="5">
    <source>
        <dbReference type="EMBL" id="KAK4140594.1"/>
    </source>
</evidence>
<evidence type="ECO:0000256" key="1">
    <source>
        <dbReference type="ARBA" id="ARBA00005568"/>
    </source>
</evidence>
<dbReference type="InterPro" id="IPR040442">
    <property type="entry name" value="Pyrv_kinase-like_dom_sf"/>
</dbReference>
<dbReference type="PANTHER" id="PTHR30502">
    <property type="entry name" value="2-KETO-3-DEOXY-L-RHAMNONATE ALDOLASE"/>
    <property type="match status" value="1"/>
</dbReference>
<comment type="similarity">
    <text evidence="1">Belongs to the HpcH/HpaI aldolase family.</text>
</comment>
<gene>
    <name evidence="5" type="ORF">C8A04DRAFT_14783</name>
</gene>
<evidence type="ECO:0000259" key="4">
    <source>
        <dbReference type="Pfam" id="PF03328"/>
    </source>
</evidence>
<dbReference type="GO" id="GO:0016832">
    <property type="term" value="F:aldehyde-lyase activity"/>
    <property type="evidence" value="ECO:0007669"/>
    <property type="project" value="TreeGrafter"/>
</dbReference>
<reference evidence="5" key="1">
    <citation type="journal article" date="2023" name="Mol. Phylogenet. Evol.">
        <title>Genome-scale phylogeny and comparative genomics of the fungal order Sordariales.</title>
        <authorList>
            <person name="Hensen N."/>
            <person name="Bonometti L."/>
            <person name="Westerberg I."/>
            <person name="Brannstrom I.O."/>
            <person name="Guillou S."/>
            <person name="Cros-Aarteil S."/>
            <person name="Calhoun S."/>
            <person name="Haridas S."/>
            <person name="Kuo A."/>
            <person name="Mondo S."/>
            <person name="Pangilinan J."/>
            <person name="Riley R."/>
            <person name="LaButti K."/>
            <person name="Andreopoulos B."/>
            <person name="Lipzen A."/>
            <person name="Chen C."/>
            <person name="Yan M."/>
            <person name="Daum C."/>
            <person name="Ng V."/>
            <person name="Clum A."/>
            <person name="Steindorff A."/>
            <person name="Ohm R.A."/>
            <person name="Martin F."/>
            <person name="Silar P."/>
            <person name="Natvig D.O."/>
            <person name="Lalanne C."/>
            <person name="Gautier V."/>
            <person name="Ament-Velasquez S.L."/>
            <person name="Kruys A."/>
            <person name="Hutchinson M.I."/>
            <person name="Powell A.J."/>
            <person name="Barry K."/>
            <person name="Miller A.N."/>
            <person name="Grigoriev I.V."/>
            <person name="Debuchy R."/>
            <person name="Gladieux P."/>
            <person name="Hiltunen Thoren M."/>
            <person name="Johannesson H."/>
        </authorList>
    </citation>
    <scope>NUCLEOTIDE SEQUENCE</scope>
    <source>
        <strain evidence="5">CBS 141.50</strain>
    </source>
</reference>
<dbReference type="SUPFAM" id="SSF51621">
    <property type="entry name" value="Phosphoenolpyruvate/pyruvate domain"/>
    <property type="match status" value="1"/>
</dbReference>
<dbReference type="GeneID" id="87814846"/>
<dbReference type="PANTHER" id="PTHR30502:SF0">
    <property type="entry name" value="PHOSPHOENOLPYRUVATE CARBOXYLASE FAMILY PROTEIN"/>
    <property type="match status" value="1"/>
</dbReference>
<feature type="domain" description="HpcH/HpaI aldolase/citrate lyase" evidence="4">
    <location>
        <begin position="26"/>
        <end position="213"/>
    </location>
</feature>
<keyword evidence="2" id="KW-0479">Metal-binding</keyword>
<dbReference type="Gene3D" id="3.20.20.60">
    <property type="entry name" value="Phosphoenolpyruvate-binding domains"/>
    <property type="match status" value="1"/>
</dbReference>
<dbReference type="InterPro" id="IPR050251">
    <property type="entry name" value="HpcH-HpaI_aldolase"/>
</dbReference>
<evidence type="ECO:0000256" key="2">
    <source>
        <dbReference type="ARBA" id="ARBA00022723"/>
    </source>
</evidence>
<dbReference type="InterPro" id="IPR005000">
    <property type="entry name" value="Aldolase/citrate-lyase_domain"/>
</dbReference>
<proteinExistence type="inferred from homology"/>
<evidence type="ECO:0000313" key="6">
    <source>
        <dbReference type="Proteomes" id="UP001302676"/>
    </source>
</evidence>
<keyword evidence="3" id="KW-0456">Lyase</keyword>
<dbReference type="RefSeq" id="XP_062633965.1">
    <property type="nucleotide sequence ID" value="XM_062778233.1"/>
</dbReference>
<dbReference type="Pfam" id="PF03328">
    <property type="entry name" value="HpcH_HpaI"/>
    <property type="match status" value="1"/>
</dbReference>
<name>A0AAN6UX04_9PEZI</name>